<comment type="similarity">
    <text evidence="2">Belongs to the BCCT transporter (TC 2.A.15) family.</text>
</comment>
<accession>A0A0U1KUY8</accession>
<keyword evidence="4" id="KW-1003">Cell membrane</keyword>
<protein>
    <submittedName>
        <fullName evidence="9">Glycine betaine transporter OpuD</fullName>
    </submittedName>
</protein>
<dbReference type="GO" id="GO:0022857">
    <property type="term" value="F:transmembrane transporter activity"/>
    <property type="evidence" value="ECO:0007669"/>
    <property type="project" value="InterPro"/>
</dbReference>
<feature type="transmembrane region" description="Helical" evidence="8">
    <location>
        <begin position="73"/>
        <end position="92"/>
    </location>
</feature>
<dbReference type="Pfam" id="PF02028">
    <property type="entry name" value="BCCT"/>
    <property type="match status" value="1"/>
</dbReference>
<evidence type="ECO:0000313" key="10">
    <source>
        <dbReference type="Proteomes" id="UP000049855"/>
    </source>
</evidence>
<proteinExistence type="inferred from homology"/>
<dbReference type="InterPro" id="IPR000060">
    <property type="entry name" value="BCCT_transptr"/>
</dbReference>
<evidence type="ECO:0000256" key="6">
    <source>
        <dbReference type="ARBA" id="ARBA00022989"/>
    </source>
</evidence>
<dbReference type="EMBL" id="CTRP01000003">
    <property type="protein sequence ID" value="CQR71156.1"/>
    <property type="molecule type" value="Genomic_DNA"/>
</dbReference>
<gene>
    <name evidence="9" type="ORF">SpAn4DRAFT_2134</name>
</gene>
<evidence type="ECO:0000256" key="8">
    <source>
        <dbReference type="SAM" id="Phobius"/>
    </source>
</evidence>
<feature type="transmembrane region" description="Helical" evidence="8">
    <location>
        <begin position="46"/>
        <end position="66"/>
    </location>
</feature>
<organism evidence="9 10">
    <name type="scientific">Sporomusa ovata</name>
    <dbReference type="NCBI Taxonomy" id="2378"/>
    <lineage>
        <taxon>Bacteria</taxon>
        <taxon>Bacillati</taxon>
        <taxon>Bacillota</taxon>
        <taxon>Negativicutes</taxon>
        <taxon>Selenomonadales</taxon>
        <taxon>Sporomusaceae</taxon>
        <taxon>Sporomusa</taxon>
    </lineage>
</organism>
<dbReference type="GO" id="GO:0005886">
    <property type="term" value="C:plasma membrane"/>
    <property type="evidence" value="ECO:0007669"/>
    <property type="project" value="UniProtKB-SubCell"/>
</dbReference>
<evidence type="ECO:0000256" key="5">
    <source>
        <dbReference type="ARBA" id="ARBA00022692"/>
    </source>
</evidence>
<keyword evidence="5 8" id="KW-0812">Transmembrane</keyword>
<reference evidence="10" key="1">
    <citation type="submission" date="2015-03" db="EMBL/GenBank/DDBJ databases">
        <authorList>
            <person name="Nijsse Bart"/>
        </authorList>
    </citation>
    <scope>NUCLEOTIDE SEQUENCE [LARGE SCALE GENOMIC DNA]</scope>
</reference>
<evidence type="ECO:0000313" key="9">
    <source>
        <dbReference type="EMBL" id="CQR71156.1"/>
    </source>
</evidence>
<keyword evidence="6 8" id="KW-1133">Transmembrane helix</keyword>
<dbReference type="PANTHER" id="PTHR30047">
    <property type="entry name" value="HIGH-AFFINITY CHOLINE TRANSPORT PROTEIN-RELATED"/>
    <property type="match status" value="1"/>
</dbReference>
<dbReference type="AlphaFoldDB" id="A0A0U1KUY8"/>
<evidence type="ECO:0000256" key="1">
    <source>
        <dbReference type="ARBA" id="ARBA00004651"/>
    </source>
</evidence>
<evidence type="ECO:0000256" key="3">
    <source>
        <dbReference type="ARBA" id="ARBA00022448"/>
    </source>
</evidence>
<evidence type="ECO:0000256" key="4">
    <source>
        <dbReference type="ARBA" id="ARBA00022475"/>
    </source>
</evidence>
<dbReference type="RefSeq" id="WP_021169863.1">
    <property type="nucleotide sequence ID" value="NZ_CTRP01000003.1"/>
</dbReference>
<keyword evidence="7 8" id="KW-0472">Membrane</keyword>
<keyword evidence="3" id="KW-0813">Transport</keyword>
<evidence type="ECO:0000256" key="7">
    <source>
        <dbReference type="ARBA" id="ARBA00023136"/>
    </source>
</evidence>
<evidence type="ECO:0000256" key="2">
    <source>
        <dbReference type="ARBA" id="ARBA00005658"/>
    </source>
</evidence>
<keyword evidence="10" id="KW-1185">Reference proteome</keyword>
<sequence>MPITAPLAIVLIVASFIGAANSATYVLGMLTSGGGMNPSKKLRGFWGIAQGAVTIMLILVGGTTALKTLQTASIAAAFPVMLVMCYSIYKALSEESV</sequence>
<comment type="subcellular location">
    <subcellularLocation>
        <location evidence="1">Cell membrane</location>
        <topology evidence="1">Multi-pass membrane protein</topology>
    </subcellularLocation>
</comment>
<dbReference type="Proteomes" id="UP000049855">
    <property type="component" value="Unassembled WGS sequence"/>
</dbReference>
<dbReference type="PANTHER" id="PTHR30047:SF7">
    <property type="entry name" value="HIGH-AFFINITY CHOLINE TRANSPORT PROTEIN"/>
    <property type="match status" value="1"/>
</dbReference>
<name>A0A0U1KUY8_9FIRM</name>